<sequence length="136" mass="13998">MTSTTFAVRQATGPTVEAEAVVSPVPFSARYDLDRTTGVISRGDHPLLGTSVRDRILIARGVQGGVAAGWAFLSMRDLGVGPCGLVFGATNPVMVQGAVTAGLPIVAGVDDAFFDAVSTGDVVRIDPARREVAVVS</sequence>
<dbReference type="InterPro" id="IPR002840">
    <property type="entry name" value="PMDh-S-like_dom"/>
</dbReference>
<protein>
    <submittedName>
        <fullName evidence="3">DUF126 domain-containing protein</fullName>
    </submittedName>
</protein>
<reference evidence="3" key="1">
    <citation type="submission" date="2020-12" db="EMBL/GenBank/DDBJ databases">
        <title>Prauserella sp. ASG 168, a novel actinomycete isolated from cave rock.</title>
        <authorList>
            <person name="Suriyachadkun C."/>
        </authorList>
    </citation>
    <scope>NUCLEOTIDE SEQUENCE</scope>
    <source>
        <strain evidence="3">ASG 168</strain>
    </source>
</reference>
<dbReference type="RefSeq" id="WP_200314723.1">
    <property type="nucleotide sequence ID" value="NZ_JAENJH010000001.1"/>
</dbReference>
<organism evidence="3 4">
    <name type="scientific">Prauserella cavernicola</name>
    <dbReference type="NCBI Taxonomy" id="2800127"/>
    <lineage>
        <taxon>Bacteria</taxon>
        <taxon>Bacillati</taxon>
        <taxon>Actinomycetota</taxon>
        <taxon>Actinomycetes</taxon>
        <taxon>Pseudonocardiales</taxon>
        <taxon>Pseudonocardiaceae</taxon>
        <taxon>Prauserella</taxon>
    </lineage>
</organism>
<dbReference type="EMBL" id="JAENJH010000001">
    <property type="protein sequence ID" value="MBK1783425.1"/>
    <property type="molecule type" value="Genomic_DNA"/>
</dbReference>
<evidence type="ECO:0000313" key="3">
    <source>
        <dbReference type="EMBL" id="MBK1783425.1"/>
    </source>
</evidence>
<dbReference type="Pfam" id="PF01989">
    <property type="entry name" value="AcnX_swivel_put"/>
    <property type="match status" value="1"/>
</dbReference>
<accession>A0A934QMZ4</accession>
<dbReference type="GO" id="GO:0016829">
    <property type="term" value="F:lyase activity"/>
    <property type="evidence" value="ECO:0007669"/>
    <property type="project" value="UniProtKB-KW"/>
</dbReference>
<keyword evidence="4" id="KW-1185">Reference proteome</keyword>
<evidence type="ECO:0000313" key="4">
    <source>
        <dbReference type="Proteomes" id="UP000635245"/>
    </source>
</evidence>
<gene>
    <name evidence="3" type="ORF">JHE00_03735</name>
</gene>
<name>A0A934QMZ4_9PSEU</name>
<proteinExistence type="predicted"/>
<feature type="domain" description="Phosphomevalonate dehydratase small subunit-like" evidence="2">
    <location>
        <begin position="27"/>
        <end position="106"/>
    </location>
</feature>
<keyword evidence="1" id="KW-0456">Lyase</keyword>
<dbReference type="AlphaFoldDB" id="A0A934QMZ4"/>
<dbReference type="Proteomes" id="UP000635245">
    <property type="component" value="Unassembled WGS sequence"/>
</dbReference>
<evidence type="ECO:0000259" key="2">
    <source>
        <dbReference type="Pfam" id="PF01989"/>
    </source>
</evidence>
<evidence type="ECO:0000256" key="1">
    <source>
        <dbReference type="ARBA" id="ARBA00023239"/>
    </source>
</evidence>
<dbReference type="Gene3D" id="3.50.30.10">
    <property type="entry name" value="Phosphohistidine domain"/>
    <property type="match status" value="1"/>
</dbReference>
<dbReference type="SUPFAM" id="SSF52016">
    <property type="entry name" value="LeuD/IlvD-like"/>
    <property type="match status" value="1"/>
</dbReference>
<comment type="caution">
    <text evidence="3">The sequence shown here is derived from an EMBL/GenBank/DDBJ whole genome shotgun (WGS) entry which is preliminary data.</text>
</comment>